<dbReference type="GO" id="GO:0005524">
    <property type="term" value="F:ATP binding"/>
    <property type="evidence" value="ECO:0007669"/>
    <property type="project" value="UniProtKB-KW"/>
</dbReference>
<dbReference type="InterPro" id="IPR003593">
    <property type="entry name" value="AAA+_ATPase"/>
</dbReference>
<evidence type="ECO:0000256" key="5">
    <source>
        <dbReference type="ARBA" id="ARBA00022692"/>
    </source>
</evidence>
<dbReference type="Gene3D" id="3.40.50.300">
    <property type="entry name" value="P-loop containing nucleotide triphosphate hydrolases"/>
    <property type="match status" value="1"/>
</dbReference>
<evidence type="ECO:0000313" key="14">
    <source>
        <dbReference type="Proteomes" id="UP000006683"/>
    </source>
</evidence>
<dbReference type="STRING" id="550540.Fbal_1981"/>
<evidence type="ECO:0000259" key="12">
    <source>
        <dbReference type="PROSITE" id="PS50929"/>
    </source>
</evidence>
<dbReference type="InterPro" id="IPR014216">
    <property type="entry name" value="ABC_transptr_CydD"/>
</dbReference>
<dbReference type="RefSeq" id="WP_013345490.1">
    <property type="nucleotide sequence ID" value="NC_014541.1"/>
</dbReference>
<feature type="domain" description="ABC transporter" evidence="11">
    <location>
        <begin position="349"/>
        <end position="559"/>
    </location>
</feature>
<dbReference type="InterPro" id="IPR039421">
    <property type="entry name" value="Type_1_exporter"/>
</dbReference>
<evidence type="ECO:0000256" key="1">
    <source>
        <dbReference type="ARBA" id="ARBA00004429"/>
    </source>
</evidence>
<dbReference type="InterPro" id="IPR036640">
    <property type="entry name" value="ABC1_TM_sf"/>
</dbReference>
<dbReference type="HOGENOM" id="CLU_000604_84_9_6"/>
<dbReference type="EMBL" id="CP002209">
    <property type="protein sequence ID" value="ADN76184.1"/>
    <property type="molecule type" value="Genomic_DNA"/>
</dbReference>
<evidence type="ECO:0000256" key="3">
    <source>
        <dbReference type="ARBA" id="ARBA00022475"/>
    </source>
</evidence>
<dbReference type="NCBIfam" id="TIGR02857">
    <property type="entry name" value="CydD"/>
    <property type="match status" value="1"/>
</dbReference>
<accession>E1STS1</accession>
<sequence>MDKDTERQLTSWLKEAALSGRGWQRLATLLGFANGLLIIGQAWLMASLLHGLIINNQPLSDFTQSMILLALLFPARSLCLYGKEVAGFEAGARVRQVLRRELLDKLGRLGPAYIQQQPSGSWSAMLLEQVEKLQEFYAKYLPQMMLVGLIPAAILVVVFPINWAAGLIFTVTAPLTVLFMVVVGMGAADANKRNFLALARLSGHFLDRLRGLRTVRQFDRVDAEVSRMEMASDQFRRRTMEVLRMAFLSSAVLEFFASISIAVVAVYFGFSYLGELNFGHYGAGVTLLTGLLVLILAPEFFQPFRDLGAYYHAKAQALGAAESLIRFIDTPELTQSSDAKLDNTGKIALEARDLVVTTAQGKALTAPISFRAEPGELLTVGGVTGSGKTSLMQALMGFLPYQGSLTVNGIELSQLPRGAWLQHLTWLGQNPVLLHGTVAENLRLAAPDASDEQLWSVLEQAHAAEFVRRLPGQLSYQVNDRAGGLSVGQAQRLALARALLKPSPLLLLDEPSASLDRDSEQLVNQALQQARQGRTTVLISHRPEQLAQGDQQLVMGGLNG</sequence>
<dbReference type="PANTHER" id="PTHR24221">
    <property type="entry name" value="ATP-BINDING CASSETTE SUB-FAMILY B"/>
    <property type="match status" value="1"/>
</dbReference>
<dbReference type="InterPro" id="IPR027417">
    <property type="entry name" value="P-loop_NTPase"/>
</dbReference>
<dbReference type="GO" id="GO:0016887">
    <property type="term" value="F:ATP hydrolysis activity"/>
    <property type="evidence" value="ECO:0007669"/>
    <property type="project" value="InterPro"/>
</dbReference>
<keyword evidence="14" id="KW-1185">Reference proteome</keyword>
<dbReference type="InterPro" id="IPR011527">
    <property type="entry name" value="ABC1_TM_dom"/>
</dbReference>
<keyword evidence="9 10" id="KW-0472">Membrane</keyword>
<evidence type="ECO:0000256" key="10">
    <source>
        <dbReference type="SAM" id="Phobius"/>
    </source>
</evidence>
<keyword evidence="7 13" id="KW-0067">ATP-binding</keyword>
<dbReference type="Pfam" id="PF00005">
    <property type="entry name" value="ABC_tran"/>
    <property type="match status" value="1"/>
</dbReference>
<organism evidence="13 14">
    <name type="scientific">Ferrimonas balearica (strain DSM 9799 / CCM 4581 / KCTC 23876 / PAT)</name>
    <dbReference type="NCBI Taxonomy" id="550540"/>
    <lineage>
        <taxon>Bacteria</taxon>
        <taxon>Pseudomonadati</taxon>
        <taxon>Pseudomonadota</taxon>
        <taxon>Gammaproteobacteria</taxon>
        <taxon>Alteromonadales</taxon>
        <taxon>Ferrimonadaceae</taxon>
        <taxon>Ferrimonas</taxon>
    </lineage>
</organism>
<keyword evidence="5 10" id="KW-0812">Transmembrane</keyword>
<dbReference type="PANTHER" id="PTHR24221:SF261">
    <property type="entry name" value="GLUTATHIONE_L-CYSTEINE TRANSPORT SYSTEM ATP-BINDING_PERMEASE PROTEIN CYDD"/>
    <property type="match status" value="1"/>
</dbReference>
<feature type="transmembrane region" description="Helical" evidence="10">
    <location>
        <begin position="26"/>
        <end position="50"/>
    </location>
</feature>
<evidence type="ECO:0000259" key="11">
    <source>
        <dbReference type="PROSITE" id="PS50893"/>
    </source>
</evidence>
<protein>
    <submittedName>
        <fullName evidence="13">ABC transporter, CydDC cysteine exporter (CydDC-E) family, permease/ATP-binding protein CydD</fullName>
    </submittedName>
</protein>
<dbReference type="Proteomes" id="UP000006683">
    <property type="component" value="Chromosome"/>
</dbReference>
<dbReference type="InterPro" id="IPR017871">
    <property type="entry name" value="ABC_transporter-like_CS"/>
</dbReference>
<keyword evidence="3" id="KW-1003">Cell membrane</keyword>
<keyword evidence="8 10" id="KW-1133">Transmembrane helix</keyword>
<feature type="transmembrane region" description="Helical" evidence="10">
    <location>
        <begin position="140"/>
        <end position="161"/>
    </location>
</feature>
<dbReference type="GO" id="GO:0042883">
    <property type="term" value="P:cysteine transport"/>
    <property type="evidence" value="ECO:0007669"/>
    <property type="project" value="InterPro"/>
</dbReference>
<dbReference type="GeneID" id="67182191"/>
<dbReference type="NCBIfam" id="NF008379">
    <property type="entry name" value="PRK11174.1"/>
    <property type="match status" value="1"/>
</dbReference>
<dbReference type="OrthoDB" id="9806127at2"/>
<keyword evidence="2" id="KW-0813">Transport</keyword>
<dbReference type="GO" id="GO:0005886">
    <property type="term" value="C:plasma membrane"/>
    <property type="evidence" value="ECO:0007669"/>
    <property type="project" value="UniProtKB-SubCell"/>
</dbReference>
<dbReference type="AlphaFoldDB" id="E1STS1"/>
<gene>
    <name evidence="13" type="ordered locus">Fbal_1981</name>
</gene>
<name>E1STS1_FERBD</name>
<dbReference type="SUPFAM" id="SSF52540">
    <property type="entry name" value="P-loop containing nucleoside triphosphate hydrolases"/>
    <property type="match status" value="1"/>
</dbReference>
<dbReference type="eggNOG" id="COG4988">
    <property type="taxonomic scope" value="Bacteria"/>
</dbReference>
<dbReference type="InterPro" id="IPR003439">
    <property type="entry name" value="ABC_transporter-like_ATP-bd"/>
</dbReference>
<dbReference type="KEGG" id="fbl:Fbal_1981"/>
<feature type="transmembrane region" description="Helical" evidence="10">
    <location>
        <begin position="167"/>
        <end position="188"/>
    </location>
</feature>
<dbReference type="GO" id="GO:0140359">
    <property type="term" value="F:ABC-type transporter activity"/>
    <property type="evidence" value="ECO:0007669"/>
    <property type="project" value="InterPro"/>
</dbReference>
<dbReference type="PROSITE" id="PS50893">
    <property type="entry name" value="ABC_TRANSPORTER_2"/>
    <property type="match status" value="1"/>
</dbReference>
<keyword evidence="6" id="KW-0547">Nucleotide-binding</keyword>
<dbReference type="FunFam" id="1.20.1560.10:FF:000039">
    <property type="entry name" value="Cysteine/glutathione ABC transporter permease/ATP-binding protein CydD"/>
    <property type="match status" value="1"/>
</dbReference>
<dbReference type="CDD" id="cd18584">
    <property type="entry name" value="ABC_6TM_AarD_CydD"/>
    <property type="match status" value="1"/>
</dbReference>
<comment type="subcellular location">
    <subcellularLocation>
        <location evidence="1">Cell inner membrane</location>
        <topology evidence="1">Multi-pass membrane protein</topology>
    </subcellularLocation>
</comment>
<proteinExistence type="predicted"/>
<feature type="transmembrane region" description="Helical" evidence="10">
    <location>
        <begin position="246"/>
        <end position="272"/>
    </location>
</feature>
<keyword evidence="4" id="KW-0997">Cell inner membrane</keyword>
<evidence type="ECO:0000256" key="4">
    <source>
        <dbReference type="ARBA" id="ARBA00022519"/>
    </source>
</evidence>
<dbReference type="Gene3D" id="1.20.1560.10">
    <property type="entry name" value="ABC transporter type 1, transmembrane domain"/>
    <property type="match status" value="1"/>
</dbReference>
<feature type="transmembrane region" description="Helical" evidence="10">
    <location>
        <begin position="278"/>
        <end position="297"/>
    </location>
</feature>
<evidence type="ECO:0000313" key="13">
    <source>
        <dbReference type="EMBL" id="ADN76184.1"/>
    </source>
</evidence>
<dbReference type="SUPFAM" id="SSF90123">
    <property type="entry name" value="ABC transporter transmembrane region"/>
    <property type="match status" value="1"/>
</dbReference>
<evidence type="ECO:0000256" key="6">
    <source>
        <dbReference type="ARBA" id="ARBA00022741"/>
    </source>
</evidence>
<evidence type="ECO:0000256" key="7">
    <source>
        <dbReference type="ARBA" id="ARBA00022840"/>
    </source>
</evidence>
<reference evidence="13 14" key="1">
    <citation type="journal article" date="2010" name="Stand. Genomic Sci.">
        <title>Complete genome sequence of Ferrimonas balearica type strain (PAT).</title>
        <authorList>
            <person name="Nolan M."/>
            <person name="Sikorski J."/>
            <person name="Davenport K."/>
            <person name="Lucas S."/>
            <person name="Glavina Del Rio T."/>
            <person name="Tice H."/>
            <person name="Cheng J."/>
            <person name="Goodwin L."/>
            <person name="Pitluck S."/>
            <person name="Liolios K."/>
            <person name="Ivanova N."/>
            <person name="Mavromatis K."/>
            <person name="Ovchinnikova G."/>
            <person name="Pati A."/>
            <person name="Chen A."/>
            <person name="Palaniappan K."/>
            <person name="Land M."/>
            <person name="Hauser L."/>
            <person name="Chang Y."/>
            <person name="Jeffries C."/>
            <person name="Tapia R."/>
            <person name="Brettin T."/>
            <person name="Detter J."/>
            <person name="Han C."/>
            <person name="Yasawong M."/>
            <person name="Rohde M."/>
            <person name="Tindall B."/>
            <person name="Goker M."/>
            <person name="Woyke T."/>
            <person name="Bristow J."/>
            <person name="Eisen J."/>
            <person name="Markowitz V."/>
            <person name="Hugenholtz P."/>
            <person name="Kyrpides N."/>
            <person name="Klenk H."/>
            <person name="Lapidus A."/>
        </authorList>
    </citation>
    <scope>NUCLEOTIDE SEQUENCE [LARGE SCALE GENOMIC DNA]</scope>
    <source>
        <strain evidence="14">DSM 9799 / CCM 4581 / KCTC 23876 / PAT</strain>
    </source>
</reference>
<feature type="domain" description="ABC transmembrane type-1" evidence="12">
    <location>
        <begin position="26"/>
        <end position="316"/>
    </location>
</feature>
<dbReference type="GO" id="GO:0034040">
    <property type="term" value="F:ATPase-coupled lipid transmembrane transporter activity"/>
    <property type="evidence" value="ECO:0007669"/>
    <property type="project" value="TreeGrafter"/>
</dbReference>
<evidence type="ECO:0000256" key="2">
    <source>
        <dbReference type="ARBA" id="ARBA00022448"/>
    </source>
</evidence>
<evidence type="ECO:0000256" key="8">
    <source>
        <dbReference type="ARBA" id="ARBA00022989"/>
    </source>
</evidence>
<dbReference type="SMART" id="SM00382">
    <property type="entry name" value="AAA"/>
    <property type="match status" value="1"/>
</dbReference>
<dbReference type="PROSITE" id="PS00211">
    <property type="entry name" value="ABC_TRANSPORTER_1"/>
    <property type="match status" value="1"/>
</dbReference>
<dbReference type="PROSITE" id="PS50929">
    <property type="entry name" value="ABC_TM1F"/>
    <property type="match status" value="1"/>
</dbReference>
<evidence type="ECO:0000256" key="9">
    <source>
        <dbReference type="ARBA" id="ARBA00023136"/>
    </source>
</evidence>
<dbReference type="Pfam" id="PF00664">
    <property type="entry name" value="ABC_membrane"/>
    <property type="match status" value="1"/>
</dbReference>